<reference evidence="2 3" key="1">
    <citation type="journal article" date="2014" name="Antonie Van Leeuwenhoek">
        <title>Roseivivax atlanticus sp. nov., isolated from surface seawater of the Atlantic Ocean.</title>
        <authorList>
            <person name="Li G."/>
            <person name="Lai Q."/>
            <person name="Liu X."/>
            <person name="Sun F."/>
            <person name="Shao Z."/>
        </authorList>
    </citation>
    <scope>NUCLEOTIDE SEQUENCE [LARGE SCALE GENOMIC DNA]</scope>
    <source>
        <strain evidence="2 3">22II-s10s</strain>
    </source>
</reference>
<dbReference type="InterPro" id="IPR037401">
    <property type="entry name" value="SnoaL-like"/>
</dbReference>
<protein>
    <recommendedName>
        <fullName evidence="1">SnoaL-like domain-containing protein</fullName>
    </recommendedName>
</protein>
<keyword evidence="3" id="KW-1185">Reference proteome</keyword>
<name>W4HNR4_9RHOB</name>
<dbReference type="InterPro" id="IPR032710">
    <property type="entry name" value="NTF2-like_dom_sf"/>
</dbReference>
<comment type="caution">
    <text evidence="2">The sequence shown here is derived from an EMBL/GenBank/DDBJ whole genome shotgun (WGS) entry which is preliminary data.</text>
</comment>
<dbReference type="RefSeq" id="WP_051487375.1">
    <property type="nucleotide sequence ID" value="NZ_AQQW01000002.1"/>
</dbReference>
<feature type="domain" description="SnoaL-like" evidence="1">
    <location>
        <begin position="13"/>
        <end position="117"/>
    </location>
</feature>
<sequence length="139" mass="15425">MTDDTIAEAKRIVAAYLERSMAKDAEGARRYMAQGCEIVFTGGRRMTGPEDPPAFNAKRYASVQKRPLRTDAVWNEDAGAVHVWATGHLHGEWPDGTPFDGNRYVDFFAVKDGLIVRTEVWNDSAEILLDRAGLSEAPL</sequence>
<gene>
    <name evidence="2" type="ORF">ATO8_04196</name>
</gene>
<dbReference type="Proteomes" id="UP000019063">
    <property type="component" value="Unassembled WGS sequence"/>
</dbReference>
<proteinExistence type="predicted"/>
<dbReference type="EMBL" id="AQQW01000002">
    <property type="protein sequence ID" value="ETW14063.1"/>
    <property type="molecule type" value="Genomic_DNA"/>
</dbReference>
<accession>W4HNR4</accession>
<dbReference type="Pfam" id="PF12680">
    <property type="entry name" value="SnoaL_2"/>
    <property type="match status" value="1"/>
</dbReference>
<dbReference type="eggNOG" id="COG3631">
    <property type="taxonomic scope" value="Bacteria"/>
</dbReference>
<evidence type="ECO:0000313" key="3">
    <source>
        <dbReference type="Proteomes" id="UP000019063"/>
    </source>
</evidence>
<dbReference type="Gene3D" id="3.10.450.50">
    <property type="match status" value="1"/>
</dbReference>
<evidence type="ECO:0000259" key="1">
    <source>
        <dbReference type="Pfam" id="PF12680"/>
    </source>
</evidence>
<dbReference type="AlphaFoldDB" id="W4HNR4"/>
<dbReference type="STRING" id="1379903.ATO8_04196"/>
<dbReference type="SUPFAM" id="SSF54427">
    <property type="entry name" value="NTF2-like"/>
    <property type="match status" value="1"/>
</dbReference>
<organism evidence="2 3">
    <name type="scientific">Roseivivax marinus</name>
    <dbReference type="NCBI Taxonomy" id="1379903"/>
    <lineage>
        <taxon>Bacteria</taxon>
        <taxon>Pseudomonadati</taxon>
        <taxon>Pseudomonadota</taxon>
        <taxon>Alphaproteobacteria</taxon>
        <taxon>Rhodobacterales</taxon>
        <taxon>Roseobacteraceae</taxon>
        <taxon>Roseivivax</taxon>
    </lineage>
</organism>
<evidence type="ECO:0000313" key="2">
    <source>
        <dbReference type="EMBL" id="ETW14063.1"/>
    </source>
</evidence>